<reference evidence="1 2" key="1">
    <citation type="journal article" date="2014" name="Genome Announc.">
        <title>Draft Genome Sequence of the Haloacid-Degrading Burkholderia caribensis Strain MBA4.</title>
        <authorList>
            <person name="Pan Y."/>
            <person name="Kong K.F."/>
            <person name="Tsang J.S."/>
        </authorList>
    </citation>
    <scope>NUCLEOTIDE SEQUENCE [LARGE SCALE GENOMIC DNA]</scope>
    <source>
        <strain evidence="1 2">MBA4</strain>
    </source>
</reference>
<evidence type="ECO:0000313" key="1">
    <source>
        <dbReference type="EMBL" id="ALL69106.1"/>
    </source>
</evidence>
<name>A0A0P0RKN7_9BURK</name>
<protein>
    <submittedName>
        <fullName evidence="1">Uncharacterized protein</fullName>
    </submittedName>
</protein>
<proteinExistence type="predicted"/>
<dbReference type="KEGG" id="bcai:K788_0004682"/>
<dbReference type="EMBL" id="CP012747">
    <property type="protein sequence ID" value="ALL69106.1"/>
    <property type="molecule type" value="Genomic_DNA"/>
</dbReference>
<evidence type="ECO:0000313" key="2">
    <source>
        <dbReference type="Proteomes" id="UP000019146"/>
    </source>
</evidence>
<accession>A0A0P0RKN7</accession>
<organism evidence="1 2">
    <name type="scientific">Paraburkholderia caribensis MBA4</name>
    <dbReference type="NCBI Taxonomy" id="1323664"/>
    <lineage>
        <taxon>Bacteria</taxon>
        <taxon>Pseudomonadati</taxon>
        <taxon>Pseudomonadota</taxon>
        <taxon>Betaproteobacteria</taxon>
        <taxon>Burkholderiales</taxon>
        <taxon>Burkholderiaceae</taxon>
        <taxon>Paraburkholderia</taxon>
    </lineage>
</organism>
<dbReference type="Proteomes" id="UP000019146">
    <property type="component" value="Chromosome 2"/>
</dbReference>
<sequence length="109" mass="11955">MPHAGSPAQPNALILKSLATVPEANMWDKIEHNGQEVWVLPVTAYGPPVPETLWHYVGYVCHHGADAHLAGQSRRFQELVATFHSEEEAREAGYDAGRRLADQISTANA</sequence>
<dbReference type="AlphaFoldDB" id="A0A0P0RKN7"/>
<gene>
    <name evidence="1" type="ORF">K788_0004682</name>
</gene>